<gene>
    <name evidence="2" type="ORF">IFR04_012694</name>
</gene>
<comment type="caution">
    <text evidence="2">The sequence shown here is derived from an EMBL/GenBank/DDBJ whole genome shotgun (WGS) entry which is preliminary data.</text>
</comment>
<feature type="compositionally biased region" description="Basic and acidic residues" evidence="1">
    <location>
        <begin position="969"/>
        <end position="985"/>
    </location>
</feature>
<feature type="compositionally biased region" description="Basic and acidic residues" evidence="1">
    <location>
        <begin position="1084"/>
        <end position="1094"/>
    </location>
</feature>
<proteinExistence type="predicted"/>
<feature type="compositionally biased region" description="Basic and acidic residues" evidence="1">
    <location>
        <begin position="700"/>
        <end position="710"/>
    </location>
</feature>
<feature type="compositionally biased region" description="Polar residues" evidence="1">
    <location>
        <begin position="220"/>
        <end position="239"/>
    </location>
</feature>
<keyword evidence="3" id="KW-1185">Reference proteome</keyword>
<feature type="compositionally biased region" description="Low complexity" evidence="1">
    <location>
        <begin position="83"/>
        <end position="96"/>
    </location>
</feature>
<feature type="region of interest" description="Disordered" evidence="1">
    <location>
        <begin position="553"/>
        <end position="712"/>
    </location>
</feature>
<feature type="compositionally biased region" description="Polar residues" evidence="1">
    <location>
        <begin position="637"/>
        <end position="646"/>
    </location>
</feature>
<feature type="compositionally biased region" description="Polar residues" evidence="1">
    <location>
        <begin position="159"/>
        <end position="170"/>
    </location>
</feature>
<name>A0A8H7T7Z7_9HELO</name>
<evidence type="ECO:0000313" key="2">
    <source>
        <dbReference type="EMBL" id="KAG4414167.1"/>
    </source>
</evidence>
<feature type="compositionally biased region" description="Basic and acidic residues" evidence="1">
    <location>
        <begin position="172"/>
        <end position="182"/>
    </location>
</feature>
<feature type="compositionally biased region" description="Polar residues" evidence="1">
    <location>
        <begin position="367"/>
        <end position="401"/>
    </location>
</feature>
<feature type="compositionally biased region" description="Polar residues" evidence="1">
    <location>
        <begin position="1052"/>
        <end position="1065"/>
    </location>
</feature>
<feature type="compositionally biased region" description="Polar residues" evidence="1">
    <location>
        <begin position="300"/>
        <end position="329"/>
    </location>
</feature>
<feature type="compositionally biased region" description="Polar residues" evidence="1">
    <location>
        <begin position="667"/>
        <end position="695"/>
    </location>
</feature>
<accession>A0A8H7T7Z7</accession>
<feature type="compositionally biased region" description="Low complexity" evidence="1">
    <location>
        <begin position="258"/>
        <end position="269"/>
    </location>
</feature>
<feature type="compositionally biased region" description="Basic and acidic residues" evidence="1">
    <location>
        <begin position="865"/>
        <end position="889"/>
    </location>
</feature>
<feature type="region of interest" description="Disordered" evidence="1">
    <location>
        <begin position="1"/>
        <end position="428"/>
    </location>
</feature>
<feature type="region of interest" description="Disordered" evidence="1">
    <location>
        <begin position="448"/>
        <end position="539"/>
    </location>
</feature>
<protein>
    <submittedName>
        <fullName evidence="2">Uncharacterized protein</fullName>
    </submittedName>
</protein>
<feature type="region of interest" description="Disordered" evidence="1">
    <location>
        <begin position="726"/>
        <end position="774"/>
    </location>
</feature>
<reference evidence="2" key="1">
    <citation type="submission" date="2021-02" db="EMBL/GenBank/DDBJ databases">
        <title>Genome sequence Cadophora malorum strain M34.</title>
        <authorList>
            <person name="Stefanovic E."/>
            <person name="Vu D."/>
            <person name="Scully C."/>
            <person name="Dijksterhuis J."/>
            <person name="Roader J."/>
            <person name="Houbraken J."/>
        </authorList>
    </citation>
    <scope>NUCLEOTIDE SEQUENCE</scope>
    <source>
        <strain evidence="2">M34</strain>
    </source>
</reference>
<evidence type="ECO:0000313" key="3">
    <source>
        <dbReference type="Proteomes" id="UP000664132"/>
    </source>
</evidence>
<organism evidence="2 3">
    <name type="scientific">Cadophora malorum</name>
    <dbReference type="NCBI Taxonomy" id="108018"/>
    <lineage>
        <taxon>Eukaryota</taxon>
        <taxon>Fungi</taxon>
        <taxon>Dikarya</taxon>
        <taxon>Ascomycota</taxon>
        <taxon>Pezizomycotina</taxon>
        <taxon>Leotiomycetes</taxon>
        <taxon>Helotiales</taxon>
        <taxon>Ploettnerulaceae</taxon>
        <taxon>Cadophora</taxon>
    </lineage>
</organism>
<feature type="compositionally biased region" description="Polar residues" evidence="1">
    <location>
        <begin position="606"/>
        <end position="624"/>
    </location>
</feature>
<feature type="region of interest" description="Disordered" evidence="1">
    <location>
        <begin position="789"/>
        <end position="902"/>
    </location>
</feature>
<feature type="compositionally biased region" description="Basic and acidic residues" evidence="1">
    <location>
        <begin position="1241"/>
        <end position="1258"/>
    </location>
</feature>
<feature type="compositionally biased region" description="Basic and acidic residues" evidence="1">
    <location>
        <begin position="793"/>
        <end position="853"/>
    </location>
</feature>
<evidence type="ECO:0000256" key="1">
    <source>
        <dbReference type="SAM" id="MobiDB-lite"/>
    </source>
</evidence>
<feature type="compositionally biased region" description="Gly residues" evidence="1">
    <location>
        <begin position="198"/>
        <end position="211"/>
    </location>
</feature>
<feature type="compositionally biased region" description="Gly residues" evidence="1">
    <location>
        <begin position="452"/>
        <end position="461"/>
    </location>
</feature>
<dbReference type="AlphaFoldDB" id="A0A8H7T7Z7"/>
<dbReference type="EMBL" id="JAFJYH010000278">
    <property type="protein sequence ID" value="KAG4414167.1"/>
    <property type="molecule type" value="Genomic_DNA"/>
</dbReference>
<dbReference type="Proteomes" id="UP000664132">
    <property type="component" value="Unassembled WGS sequence"/>
</dbReference>
<feature type="compositionally biased region" description="Polar residues" evidence="1">
    <location>
        <begin position="183"/>
        <end position="195"/>
    </location>
</feature>
<feature type="compositionally biased region" description="Low complexity" evidence="1">
    <location>
        <begin position="40"/>
        <end position="56"/>
    </location>
</feature>
<feature type="compositionally biased region" description="Low complexity" evidence="1">
    <location>
        <begin position="514"/>
        <end position="525"/>
    </location>
</feature>
<feature type="region of interest" description="Disordered" evidence="1">
    <location>
        <begin position="915"/>
        <end position="1272"/>
    </location>
</feature>
<feature type="compositionally biased region" description="Low complexity" evidence="1">
    <location>
        <begin position="103"/>
        <end position="137"/>
    </location>
</feature>
<feature type="compositionally biased region" description="Low complexity" evidence="1">
    <location>
        <begin position="1096"/>
        <end position="1112"/>
    </location>
</feature>
<feature type="compositionally biased region" description="Polar residues" evidence="1">
    <location>
        <begin position="733"/>
        <end position="763"/>
    </location>
</feature>
<dbReference type="OrthoDB" id="2590867at2759"/>
<feature type="compositionally biased region" description="Gly residues" evidence="1">
    <location>
        <begin position="68"/>
        <end position="82"/>
    </location>
</feature>
<sequence length="1272" mass="128789">MEKIKNMLKPGKSQDDEALYGTEQSTKHTGGLTGEGSHLGGTSNTSNTTNPISTSGQHDAGVGNTSTGLGGQHVPGSTGLGTTGQTNQTGHHSGQGSHLAGATSSGPTHTTGVTTTTTTQTHTGQSHSARDAGLAGATAGGAGLAGHESHGQHSGYGASGTTSGPHTSDLANRADSRVDSDNSRYPTQSGPQTNAPHGGLGNAQIGGGSGSIGQSALSSLTGDSSASAVRSGTTETGSTPRHVPGEWIDETDTSRYAGTGPSNTNTGSGSHLGRDTAALGTAGVVGSGVHSRNDNDRGLGSTTGSSNLAHTSQSGPGAAYSGSQQGTHTSTDHHLGRDAALVGGTGAVGSGIHSHQDRGRDSGYTGLGQTSTQHTGSHGPHSTDTANLLDPSVSTRGTTGHESAHHHSPTRGGGAEEADHHHGRNTAIGAGSAATAGLVAHQHGQYQNERGTGVGTTGSSGVGHSSGLDSTRGAGVGSTAGMPQSGTGPAPHTVGPHSKDWQNVADPRINPNNAAGQAAQAQTGTHSTADSSGHHYGRDAAIGAGTVGAAGLAGSQYQKHQPGSEGASNTTGTHQSSSGLISGPAPNTAGPHSSDMLNKLDPRVTANPTVAQGNPQAQSVLSQSDKSHAATGGYAAQPSSAPQQDYNYGKDAGIAGGATSAFVGHHQGQSADPSRAHGTSTTAQDPYSAGSTQRSAVDPTSDHSKDHNYGRDAAVAGGVGTAAYAAGRHHNQSESTDPSRVHGASTTTQDPYSTRSTQRSAVNPATDRSKDHHYGRDAAVAGGAAGVGGAAYEADKHHREKELAKAQKEAEKEHKHDMKQAEKDHKHDVKRAEKHAEKEHKHHEKEAEKDDKHHEKKKGGLLSFLHRDKSKKYSAEEEAEFDRQEREHNASQSHTGRNATLGGAAVAGAGAYAADKHHDANTNKSLPTAPGNHGFGTGEGTQNALAGHGHTSGAHHDDATHGIPLPEKPTGRDIGDKLHGVERNRGVTGATGFPDQPGFGDGTTGHQHSVSEATTDQQGHPVGSGVAGAGYGSHQAGREFPLGHSKHDSGYTDKNSPTHATSQHQPGHHTGRDAAAIGGAGLVGEHEYRKREGTAGHQSGLTGSQGQSGLAGNQSSGGYQSVLDPSRQTGTSTGQQDYHQHDTTSGYQTGRETSGLGSTGQQDYRQHDTTPGYQTGRETSGLGSSDQHYDTSTGSSGLMGSKSSDLSGRNRLHKDPPANHPAAQAYSGGNDGGAHVPASGADRERLVEQGKGNLDRDTGVANAQGANTSTNY</sequence>
<feature type="compositionally biased region" description="Polar residues" evidence="1">
    <location>
        <begin position="1126"/>
        <end position="1207"/>
    </location>
</feature>
<feature type="compositionally biased region" description="Polar residues" evidence="1">
    <location>
        <begin position="555"/>
        <end position="580"/>
    </location>
</feature>
<feature type="compositionally biased region" description="Polar residues" evidence="1">
    <location>
        <begin position="1004"/>
        <end position="1018"/>
    </location>
</feature>